<dbReference type="RefSeq" id="XP_016432992.1">
    <property type="nucleotide sequence ID" value="XM_016577506.1"/>
</dbReference>
<proteinExistence type="predicted"/>
<feature type="transmembrane region" description="Helical" evidence="7">
    <location>
        <begin position="222"/>
        <end position="244"/>
    </location>
</feature>
<evidence type="ECO:0000313" key="9">
    <source>
        <dbReference type="Proteomes" id="UP000790787"/>
    </source>
</evidence>
<dbReference type="PANTHER" id="PTHR48017">
    <property type="entry name" value="OS05G0424000 PROTEIN-RELATED"/>
    <property type="match status" value="1"/>
</dbReference>
<gene>
    <name evidence="10" type="primary">LOC107759538</name>
</gene>
<dbReference type="Proteomes" id="UP000790787">
    <property type="component" value="Chromosome 5"/>
</dbReference>
<protein>
    <submittedName>
        <fullName evidence="10">Lysine histidine transporter-like 8</fullName>
    </submittedName>
</protein>
<keyword evidence="3 7" id="KW-0812">Transmembrane</keyword>
<keyword evidence="2" id="KW-0813">Transport</keyword>
<feature type="transmembrane region" description="Helical" evidence="7">
    <location>
        <begin position="308"/>
        <end position="331"/>
    </location>
</feature>
<evidence type="ECO:0000256" key="4">
    <source>
        <dbReference type="ARBA" id="ARBA00022970"/>
    </source>
</evidence>
<sequence length="494" mass="54464">MGDIERVSSSFSSFKVIPLDNDDHFDNIQSEGRDAPSCMAAVDGGEKKEMNIPEEDIESYLPITESRKGNAYTAAFHLLCSGIGTPALVLPFAFTSLGWSWGIVILTLVFAWRLYTMWLLVHLHESSSGTRYSRYLQLSIAAFGPKLGKCLAIFPIMYLSGGTCVMSIIAGGGTLQLFYNAICGNDHNCQHKSLSGAEWFLLFICLAILIAQFCPNLHSLAWVSFVGSIMGVAYFTLIWALSISKGRPNGVSYNPSDNVTTTMARFRAILTGVAIIAIAFRGHNVVLEIQGTLPTNPKHPTRTSMWRGVISSYSFIAMCIFPLAIGGYWSYGNLMPASGTMAAIAKYHQESTPKWLTSTIHIMVIIQCLCAFQIYAMPVFDNFERIYVNKQHKACPRWVKSSIKLFFGGLTYFISVAFPFLGSLAAFVGGIALPLSLVYPCFMWISIKKPSRNSLMYCLNMILGCLGILISVVQVAGALWNLVVQKFDANFFSP</sequence>
<evidence type="ECO:0000259" key="8">
    <source>
        <dbReference type="Pfam" id="PF01490"/>
    </source>
</evidence>
<evidence type="ECO:0000256" key="5">
    <source>
        <dbReference type="ARBA" id="ARBA00022989"/>
    </source>
</evidence>
<feature type="transmembrane region" description="Helical" evidence="7">
    <location>
        <begin position="199"/>
        <end position="215"/>
    </location>
</feature>
<dbReference type="Pfam" id="PF01490">
    <property type="entry name" value="Aa_trans"/>
    <property type="match status" value="1"/>
</dbReference>
<feature type="transmembrane region" description="Helical" evidence="7">
    <location>
        <begin position="401"/>
        <end position="418"/>
    </location>
</feature>
<comment type="subcellular location">
    <subcellularLocation>
        <location evidence="1">Membrane</location>
    </subcellularLocation>
</comment>
<dbReference type="GO" id="GO:0003333">
    <property type="term" value="P:amino acid transmembrane transport"/>
    <property type="evidence" value="ECO:0000318"/>
    <property type="project" value="GO_Central"/>
</dbReference>
<dbReference type="STRING" id="4097.A0A1S3WZC9"/>
<feature type="transmembrane region" description="Helical" evidence="7">
    <location>
        <begin position="424"/>
        <end position="445"/>
    </location>
</feature>
<feature type="transmembrane region" description="Helical" evidence="7">
    <location>
        <begin position="264"/>
        <end position="287"/>
    </location>
</feature>
<keyword evidence="4" id="KW-0029">Amino-acid transport</keyword>
<dbReference type="OMA" id="RMMLRVF"/>
<evidence type="ECO:0000256" key="3">
    <source>
        <dbReference type="ARBA" id="ARBA00022692"/>
    </source>
</evidence>
<evidence type="ECO:0000256" key="7">
    <source>
        <dbReference type="SAM" id="Phobius"/>
    </source>
</evidence>
<dbReference type="GO" id="GO:0016020">
    <property type="term" value="C:membrane"/>
    <property type="evidence" value="ECO:0000318"/>
    <property type="project" value="GO_Central"/>
</dbReference>
<feature type="transmembrane region" description="Helical" evidence="7">
    <location>
        <begin position="360"/>
        <end position="380"/>
    </location>
</feature>
<name>A0A1S3WZC9_TOBAC</name>
<keyword evidence="6 7" id="KW-0472">Membrane</keyword>
<dbReference type="GO" id="GO:0015171">
    <property type="term" value="F:amino acid transmembrane transporter activity"/>
    <property type="evidence" value="ECO:0000318"/>
    <property type="project" value="GO_Central"/>
</dbReference>
<feature type="transmembrane region" description="Helical" evidence="7">
    <location>
        <begin position="99"/>
        <end position="121"/>
    </location>
</feature>
<dbReference type="PaxDb" id="4097-A0A1S3WZC9"/>
<keyword evidence="5 7" id="KW-1133">Transmembrane helix</keyword>
<dbReference type="OrthoDB" id="40134at2759"/>
<dbReference type="KEGG" id="nta:107759538"/>
<dbReference type="InterPro" id="IPR013057">
    <property type="entry name" value="AA_transpt_TM"/>
</dbReference>
<feature type="transmembrane region" description="Helical" evidence="7">
    <location>
        <begin position="156"/>
        <end position="179"/>
    </location>
</feature>
<dbReference type="GeneID" id="107759538"/>
<evidence type="ECO:0000256" key="2">
    <source>
        <dbReference type="ARBA" id="ARBA00022448"/>
    </source>
</evidence>
<keyword evidence="9" id="KW-1185">Reference proteome</keyword>
<reference evidence="9" key="1">
    <citation type="journal article" date="2014" name="Nat. Commun.">
        <title>The tobacco genome sequence and its comparison with those of tomato and potato.</title>
        <authorList>
            <person name="Sierro N."/>
            <person name="Battey J.N."/>
            <person name="Ouadi S."/>
            <person name="Bakaher N."/>
            <person name="Bovet L."/>
            <person name="Willig A."/>
            <person name="Goepfert S."/>
            <person name="Peitsch M.C."/>
            <person name="Ivanov N.V."/>
        </authorList>
    </citation>
    <scope>NUCLEOTIDE SEQUENCE [LARGE SCALE GENOMIC DNA]</scope>
</reference>
<dbReference type="AlphaFoldDB" id="A0A1S3WZC9"/>
<evidence type="ECO:0000256" key="1">
    <source>
        <dbReference type="ARBA" id="ARBA00004370"/>
    </source>
</evidence>
<organism evidence="9 10">
    <name type="scientific">Nicotiana tabacum</name>
    <name type="common">Common tobacco</name>
    <dbReference type="NCBI Taxonomy" id="4097"/>
    <lineage>
        <taxon>Eukaryota</taxon>
        <taxon>Viridiplantae</taxon>
        <taxon>Streptophyta</taxon>
        <taxon>Embryophyta</taxon>
        <taxon>Tracheophyta</taxon>
        <taxon>Spermatophyta</taxon>
        <taxon>Magnoliopsida</taxon>
        <taxon>eudicotyledons</taxon>
        <taxon>Gunneridae</taxon>
        <taxon>Pentapetalae</taxon>
        <taxon>asterids</taxon>
        <taxon>lamiids</taxon>
        <taxon>Solanales</taxon>
        <taxon>Solanaceae</taxon>
        <taxon>Nicotianoideae</taxon>
        <taxon>Nicotianeae</taxon>
        <taxon>Nicotiana</taxon>
    </lineage>
</organism>
<feature type="domain" description="Amino acid transporter transmembrane" evidence="8">
    <location>
        <begin position="68"/>
        <end position="478"/>
    </location>
</feature>
<evidence type="ECO:0000256" key="6">
    <source>
        <dbReference type="ARBA" id="ARBA00023136"/>
    </source>
</evidence>
<feature type="transmembrane region" description="Helical" evidence="7">
    <location>
        <begin position="457"/>
        <end position="483"/>
    </location>
</feature>
<feature type="transmembrane region" description="Helical" evidence="7">
    <location>
        <begin position="71"/>
        <end position="93"/>
    </location>
</feature>
<evidence type="ECO:0000313" key="10">
    <source>
        <dbReference type="RefSeq" id="XP_016432992.1"/>
    </source>
</evidence>
<accession>A0A1S3WZC9</accession>
<dbReference type="RefSeq" id="XP_016432992.1">
    <property type="nucleotide sequence ID" value="XM_016577506.2"/>
</dbReference>
<reference evidence="10" key="2">
    <citation type="submission" date="2025-08" db="UniProtKB">
        <authorList>
            <consortium name="RefSeq"/>
        </authorList>
    </citation>
    <scope>IDENTIFICATION</scope>
    <source>
        <tissue evidence="10">Leaf</tissue>
    </source>
</reference>